<dbReference type="AlphaFoldDB" id="A0ABD2AEF8"/>
<name>A0ABD2AEF8_VESSQ</name>
<proteinExistence type="predicted"/>
<sequence length="232" mass="25714">MDRESEAEGYCRLRNRPTSISVSNDPSGTMASPKYALRVTLALPHIKSGFPGKSQKSRMARSQGSYGQRYFTPALKRKLKRVDRNTDQNPIFLRFDDIPIRTTSPARKYTYYAPTTASRFPVTTSHTILRRVEVYYSTRRRRGGGGGGGEGGRRRGLAQLVKRHVTTIAPVQGARPATYINESEDTLLLPSESKALMVRRPEGVSGSVAMAMGWDGYGVQPGISTLLPLFLM</sequence>
<dbReference type="Proteomes" id="UP001607302">
    <property type="component" value="Unassembled WGS sequence"/>
</dbReference>
<evidence type="ECO:0000313" key="2">
    <source>
        <dbReference type="Proteomes" id="UP001607302"/>
    </source>
</evidence>
<gene>
    <name evidence="1" type="ORF">V1478_011423</name>
</gene>
<dbReference type="EMBL" id="JAUDFV010000151">
    <property type="protein sequence ID" value="KAL2719004.1"/>
    <property type="molecule type" value="Genomic_DNA"/>
</dbReference>
<accession>A0ABD2AEF8</accession>
<keyword evidence="2" id="KW-1185">Reference proteome</keyword>
<evidence type="ECO:0000313" key="1">
    <source>
        <dbReference type="EMBL" id="KAL2719004.1"/>
    </source>
</evidence>
<organism evidence="1 2">
    <name type="scientific">Vespula squamosa</name>
    <name type="common">Southern yellow jacket</name>
    <name type="synonym">Wasp</name>
    <dbReference type="NCBI Taxonomy" id="30214"/>
    <lineage>
        <taxon>Eukaryota</taxon>
        <taxon>Metazoa</taxon>
        <taxon>Ecdysozoa</taxon>
        <taxon>Arthropoda</taxon>
        <taxon>Hexapoda</taxon>
        <taxon>Insecta</taxon>
        <taxon>Pterygota</taxon>
        <taxon>Neoptera</taxon>
        <taxon>Endopterygota</taxon>
        <taxon>Hymenoptera</taxon>
        <taxon>Apocrita</taxon>
        <taxon>Aculeata</taxon>
        <taxon>Vespoidea</taxon>
        <taxon>Vespidae</taxon>
        <taxon>Vespinae</taxon>
        <taxon>Vespula</taxon>
    </lineage>
</organism>
<comment type="caution">
    <text evidence="1">The sequence shown here is derived from an EMBL/GenBank/DDBJ whole genome shotgun (WGS) entry which is preliminary data.</text>
</comment>
<protein>
    <submittedName>
        <fullName evidence="1">Uncharacterized protein</fullName>
    </submittedName>
</protein>
<reference evidence="1 2" key="1">
    <citation type="journal article" date="2024" name="Ann. Entomol. Soc. Am.">
        <title>Genomic analyses of the southern and eastern yellowjacket wasps (Hymenoptera: Vespidae) reveal evolutionary signatures of social life.</title>
        <authorList>
            <person name="Catto M.A."/>
            <person name="Caine P.B."/>
            <person name="Orr S.E."/>
            <person name="Hunt B.G."/>
            <person name="Goodisman M.A.D."/>
        </authorList>
    </citation>
    <scope>NUCLEOTIDE SEQUENCE [LARGE SCALE GENOMIC DNA]</scope>
    <source>
        <strain evidence="1">233</strain>
        <tissue evidence="1">Head and thorax</tissue>
    </source>
</reference>